<proteinExistence type="predicted"/>
<feature type="compositionally biased region" description="Basic and acidic residues" evidence="1">
    <location>
        <begin position="1213"/>
        <end position="1223"/>
    </location>
</feature>
<feature type="compositionally biased region" description="Polar residues" evidence="1">
    <location>
        <begin position="976"/>
        <end position="1001"/>
    </location>
</feature>
<feature type="compositionally biased region" description="Polar residues" evidence="1">
    <location>
        <begin position="1170"/>
        <end position="1185"/>
    </location>
</feature>
<feature type="compositionally biased region" description="Basic and acidic residues" evidence="1">
    <location>
        <begin position="1338"/>
        <end position="1350"/>
    </location>
</feature>
<feature type="region of interest" description="Disordered" evidence="1">
    <location>
        <begin position="1053"/>
        <end position="1089"/>
    </location>
</feature>
<feature type="compositionally biased region" description="Low complexity" evidence="1">
    <location>
        <begin position="1146"/>
        <end position="1162"/>
    </location>
</feature>
<dbReference type="EMBL" id="QKXF01000094">
    <property type="protein sequence ID" value="RQM17523.1"/>
    <property type="molecule type" value="Genomic_DNA"/>
</dbReference>
<feature type="region of interest" description="Disordered" evidence="1">
    <location>
        <begin position="508"/>
        <end position="574"/>
    </location>
</feature>
<feature type="region of interest" description="Disordered" evidence="1">
    <location>
        <begin position="211"/>
        <end position="234"/>
    </location>
</feature>
<protein>
    <submittedName>
        <fullName evidence="2">Uncharacterized protein</fullName>
    </submittedName>
</protein>
<feature type="compositionally biased region" description="Polar residues" evidence="1">
    <location>
        <begin position="916"/>
        <end position="950"/>
    </location>
</feature>
<organism evidence="2 3">
    <name type="scientific">Peronospora effusa</name>
    <dbReference type="NCBI Taxonomy" id="542832"/>
    <lineage>
        <taxon>Eukaryota</taxon>
        <taxon>Sar</taxon>
        <taxon>Stramenopiles</taxon>
        <taxon>Oomycota</taxon>
        <taxon>Peronosporomycetes</taxon>
        <taxon>Peronosporales</taxon>
        <taxon>Peronosporaceae</taxon>
        <taxon>Peronospora</taxon>
    </lineage>
</organism>
<reference evidence="2 3" key="1">
    <citation type="submission" date="2018-06" db="EMBL/GenBank/DDBJ databases">
        <title>Comparative genomics of downy mildews reveals potential adaptations to biotrophy.</title>
        <authorList>
            <person name="Fletcher K."/>
            <person name="Klosterman S.J."/>
            <person name="Derevnina L."/>
            <person name="Martin F."/>
            <person name="Koike S."/>
            <person name="Reyes Chin-Wo S."/>
            <person name="Mou B."/>
            <person name="Michelmore R."/>
        </authorList>
    </citation>
    <scope>NUCLEOTIDE SEQUENCE [LARGE SCALE GENOMIC DNA]</scope>
    <source>
        <strain evidence="2 3">R13</strain>
    </source>
</reference>
<feature type="compositionally biased region" description="Basic and acidic residues" evidence="1">
    <location>
        <begin position="1377"/>
        <end position="1386"/>
    </location>
</feature>
<feature type="region of interest" description="Disordered" evidence="1">
    <location>
        <begin position="1314"/>
        <end position="1386"/>
    </location>
</feature>
<evidence type="ECO:0000313" key="2">
    <source>
        <dbReference type="EMBL" id="RQM17523.1"/>
    </source>
</evidence>
<evidence type="ECO:0000313" key="3">
    <source>
        <dbReference type="Proteomes" id="UP000286097"/>
    </source>
</evidence>
<feature type="region of interest" description="Disordered" evidence="1">
    <location>
        <begin position="916"/>
        <end position="1024"/>
    </location>
</feature>
<gene>
    <name evidence="2" type="ORF">DD237_001978</name>
</gene>
<feature type="compositionally biased region" description="Low complexity" evidence="1">
    <location>
        <begin position="956"/>
        <end position="970"/>
    </location>
</feature>
<feature type="compositionally biased region" description="Basic and acidic residues" evidence="1">
    <location>
        <begin position="1193"/>
        <end position="1203"/>
    </location>
</feature>
<dbReference type="Proteomes" id="UP000286097">
    <property type="component" value="Unassembled WGS sequence"/>
</dbReference>
<sequence>MATIPAVRSRRRRDRSFGQIPLSSSEIELYSRQDEVTRRRRRLLAVRDEERRLAQQMTLRYRNNLQKLQYKKLHTFQEELSIEQQKMLNELYAHYQKSRQSTGTEQRNACLKLREFMEQAQKEKNKWTFDCKIGRKERTIEAHKAQEKEAAVVTAARRRQVEQRRERLKVVNNQQGRRTIAGFRQENDVDRERVEGREELETLRTIQSSEEMVVTPRPHQKDKMSYRTDCGSMTTSRPVATMLQHDRRHSAAMRGKDEEMKYTDEIDHERKQEQLIVEAQQKKGLERGRKALNEVVLRRQGLQAMEWLALVDKMERRARGQDLGGGEDYLLHAGDVYGGMDKSERIAERAFAQMLGLDDDSVELSVFSINSDDTRSVTSADPDHELVNGDEAAFADSGYRAKLRGTKCSGSFDLYDRSESIGPVTRCQDEHAEHRHGEPLKTTTLGNLQREQLEKLKKAEDMHTTGLRLEEAKVPSKACSEVRDSEYEDKLNMSSKLRDACHEKTCSYESHSSTVAVDEEDKDSNSKAWLQDLGDGPPNSNFSAGRLSGAPSEVSSTENVQSKNHSKNECSEAISVERDDSLRSVFHSENGMESVELNTGQLGHNCGVVDCALLETPYSQREWCTATSDQFISGTSGHQDKYGNAEEQSESTNKVEEHCSASHRLYASPQSLAMDEVNEEKVLEVARKLSKQVFATGSVDASLVEGAKILSASSSPTSDAGNHEYYDKSRVFDSTAIGDDERLSLSDSFSTSSQKSLSQLDQVGNDRIRSLKQLSIDQQMLAFSDLEGFKEDEGEANSHRPSFGTNSSRSSVNFSFRDLYNQRRSSTSAVSVAQYSLPISNTQHSFDESVDRLYLEHDDSFVNELVPIFPKHTLPPPPRSLEEDNQALEEYDIQLIAPNMSRMLTSEQLSFFRSSQQPLNHQATATDQLPRQPPANTTMQTEENRPSTPSDKIALSSSSSSWRSYSDSSSGEPDATSLNTSVEQSPLQQHEATGQIRQLTTVAAGPKSRQHPGISQPSTDDWKERDALSAISSESGFSSLGFTVQLDVAAGPTWKLDTGDDGRVIPSSVDSQHNRHAQEYPSDDEVDKQSIASERSFASSSSMSLDAYFDYLINLTSTVRESLPLQLQLPAMMYGKKDMTKPPTPITWSTSSASSVTTASKVDQSDDSETSSLSVRRSIANSDSLLNHPPRPGKIDHLGHDRSLPISYQSDESDARQVSEHTRGSGKVARSTFTDSKRETTELRLSSLSSSNMSQPPTPMQNLSWSSDDYGSFDGQSTDDSQLHHVLPPPLGYIDTHQPAAAIQRFGQSLDDFQSSSEQNFRDRSFQRRGVQRRFHHHSYDANEESKQDDSSSESSVSSHRNASWSSSTASSRRQSIRRERGGSRL</sequence>
<comment type="caution">
    <text evidence="2">The sequence shown here is derived from an EMBL/GenBank/DDBJ whole genome shotgun (WGS) entry which is preliminary data.</text>
</comment>
<accession>A0A3R7W7G4</accession>
<feature type="region of interest" description="Disordered" evidence="1">
    <location>
        <begin position="1138"/>
        <end position="1292"/>
    </location>
</feature>
<feature type="compositionally biased region" description="Polar residues" evidence="1">
    <location>
        <begin position="1252"/>
        <end position="1280"/>
    </location>
</feature>
<feature type="compositionally biased region" description="Low complexity" evidence="1">
    <location>
        <begin position="1353"/>
        <end position="1374"/>
    </location>
</feature>
<name>A0A3R7W7G4_9STRA</name>
<dbReference type="VEuPathDB" id="FungiDB:DD237_001978"/>
<evidence type="ECO:0000256" key="1">
    <source>
        <dbReference type="SAM" id="MobiDB-lite"/>
    </source>
</evidence>
<feature type="region of interest" description="Disordered" evidence="1">
    <location>
        <begin position="634"/>
        <end position="658"/>
    </location>
</feature>
<feature type="compositionally biased region" description="Polar residues" evidence="1">
    <location>
        <begin position="553"/>
        <end position="563"/>
    </location>
</feature>